<dbReference type="SUPFAM" id="SSF51419">
    <property type="entry name" value="PLP-binding barrel"/>
    <property type="match status" value="1"/>
</dbReference>
<gene>
    <name evidence="9" type="ORF">FC18_GL000179</name>
</gene>
<dbReference type="FunFam" id="3.20.20.10:FF:000002">
    <property type="entry name" value="Alanine racemase"/>
    <property type="match status" value="1"/>
</dbReference>
<dbReference type="Gene3D" id="2.40.37.10">
    <property type="entry name" value="Lyase, Ornithine Decarboxylase, Chain A, domain 1"/>
    <property type="match status" value="1"/>
</dbReference>
<dbReference type="Proteomes" id="UP000051679">
    <property type="component" value="Unassembled WGS sequence"/>
</dbReference>
<dbReference type="AlphaFoldDB" id="A0A0R1ZVU1"/>
<organism evidence="9 10">
    <name type="scientific">Lacticaseibacillus sharpeae JCM 1186 = DSM 20505</name>
    <dbReference type="NCBI Taxonomy" id="1291052"/>
    <lineage>
        <taxon>Bacteria</taxon>
        <taxon>Bacillati</taxon>
        <taxon>Bacillota</taxon>
        <taxon>Bacilli</taxon>
        <taxon>Lactobacillales</taxon>
        <taxon>Lactobacillaceae</taxon>
        <taxon>Lacticaseibacillus</taxon>
    </lineage>
</organism>
<dbReference type="CDD" id="cd00430">
    <property type="entry name" value="PLPDE_III_AR"/>
    <property type="match status" value="1"/>
</dbReference>
<feature type="active site" description="Proton acceptor; specific for D-alanine" evidence="5">
    <location>
        <position position="40"/>
    </location>
</feature>
<dbReference type="UniPathway" id="UPA00042">
    <property type="reaction ID" value="UER00497"/>
</dbReference>
<evidence type="ECO:0000313" key="10">
    <source>
        <dbReference type="Proteomes" id="UP000051679"/>
    </source>
</evidence>
<keyword evidence="4 5" id="KW-0413">Isomerase</keyword>
<keyword evidence="10" id="KW-1185">Reference proteome</keyword>
<dbReference type="InterPro" id="IPR011079">
    <property type="entry name" value="Ala_racemase_C"/>
</dbReference>
<dbReference type="PANTHER" id="PTHR30511">
    <property type="entry name" value="ALANINE RACEMASE"/>
    <property type="match status" value="1"/>
</dbReference>
<evidence type="ECO:0000256" key="7">
    <source>
        <dbReference type="PIRSR" id="PIRSR600821-52"/>
    </source>
</evidence>
<dbReference type="GO" id="GO:0009252">
    <property type="term" value="P:peptidoglycan biosynthetic process"/>
    <property type="evidence" value="ECO:0007669"/>
    <property type="project" value="TreeGrafter"/>
</dbReference>
<dbReference type="Pfam" id="PF00842">
    <property type="entry name" value="Ala_racemase_C"/>
    <property type="match status" value="1"/>
</dbReference>
<dbReference type="InterPro" id="IPR001608">
    <property type="entry name" value="Ala_racemase_N"/>
</dbReference>
<comment type="pathway">
    <text evidence="5">Amino-acid biosynthesis; D-alanine biosynthesis; D-alanine from L-alanine: step 1/1.</text>
</comment>
<dbReference type="GO" id="GO:0005829">
    <property type="term" value="C:cytosol"/>
    <property type="evidence" value="ECO:0007669"/>
    <property type="project" value="TreeGrafter"/>
</dbReference>
<dbReference type="EMBL" id="AYYO01000008">
    <property type="protein sequence ID" value="KRM56203.1"/>
    <property type="molecule type" value="Genomic_DNA"/>
</dbReference>
<dbReference type="PROSITE" id="PS00395">
    <property type="entry name" value="ALANINE_RACEMASE"/>
    <property type="match status" value="1"/>
</dbReference>
<protein>
    <recommendedName>
        <fullName evidence="5">Alanine racemase</fullName>
        <ecNumber evidence="5">5.1.1.1</ecNumber>
    </recommendedName>
</protein>
<dbReference type="GO" id="GO:0008784">
    <property type="term" value="F:alanine racemase activity"/>
    <property type="evidence" value="ECO:0007669"/>
    <property type="project" value="UniProtKB-UniRule"/>
</dbReference>
<evidence type="ECO:0000256" key="2">
    <source>
        <dbReference type="ARBA" id="ARBA00001933"/>
    </source>
</evidence>
<dbReference type="RefSeq" id="WP_054679942.1">
    <property type="nucleotide sequence ID" value="NZ_AYYO01000008.1"/>
</dbReference>
<dbReference type="SUPFAM" id="SSF50621">
    <property type="entry name" value="Alanine racemase C-terminal domain-like"/>
    <property type="match status" value="1"/>
</dbReference>
<accession>A0A0R1ZVU1</accession>
<evidence type="ECO:0000256" key="5">
    <source>
        <dbReference type="HAMAP-Rule" id="MF_01201"/>
    </source>
</evidence>
<dbReference type="Gene3D" id="3.20.20.10">
    <property type="entry name" value="Alanine racemase"/>
    <property type="match status" value="1"/>
</dbReference>
<dbReference type="InterPro" id="IPR000821">
    <property type="entry name" value="Ala_racemase"/>
</dbReference>
<comment type="function">
    <text evidence="5">Catalyzes the interconversion of L-alanine and D-alanine. May also act on other amino acids.</text>
</comment>
<evidence type="ECO:0000256" key="1">
    <source>
        <dbReference type="ARBA" id="ARBA00000316"/>
    </source>
</evidence>
<feature type="binding site" evidence="5 7">
    <location>
        <position position="314"/>
    </location>
    <ligand>
        <name>substrate</name>
    </ligand>
</feature>
<dbReference type="InterPro" id="IPR009006">
    <property type="entry name" value="Ala_racemase/Decarboxylase_C"/>
</dbReference>
<dbReference type="InterPro" id="IPR029066">
    <property type="entry name" value="PLP-binding_barrel"/>
</dbReference>
<dbReference type="PANTHER" id="PTHR30511:SF0">
    <property type="entry name" value="ALANINE RACEMASE, CATABOLIC-RELATED"/>
    <property type="match status" value="1"/>
</dbReference>
<comment type="cofactor">
    <cofactor evidence="2 5 6">
        <name>pyridoxal 5'-phosphate</name>
        <dbReference type="ChEBI" id="CHEBI:597326"/>
    </cofactor>
</comment>
<sequence length="372" mass="40021">MVVALHRPTKAIVRRSAIKHNVAAACAQLKAGTELFAVVKANAYGHGLVEVAKLTRAAGATGLCVAVLDEALELRRAGITGPILVLGIVDPEAVQLAADNDIAVPVAENSWLHAASQNLTGTKPLRVHLATDTGMGRIGFTDTAELQQAAAFMQDEPAKFTLAGIFTHFATADEVDDTQFKAQCARFNEFVAALPQRPRYVHVANTATSLWHDACHGNMVRFGVGIYGLNPSGRTIAHTPYALEPAMRIESALVMCKHVPAGTTVSYGATYVSAEDEFIGTVPMGYADGWLRRMQGATVLVDGHRCPIVGRVCMDQFMIRLPHAYPRGTKVTLVGRDGDDEITLQDVADFAGTIHYEIACCLSERVPRVYVD</sequence>
<evidence type="ECO:0000256" key="3">
    <source>
        <dbReference type="ARBA" id="ARBA00022898"/>
    </source>
</evidence>
<keyword evidence="3 5" id="KW-0663">Pyridoxal phosphate</keyword>
<name>A0A0R1ZVU1_9LACO</name>
<dbReference type="Pfam" id="PF01168">
    <property type="entry name" value="Ala_racemase_N"/>
    <property type="match status" value="1"/>
</dbReference>
<comment type="caution">
    <text evidence="9">The sequence shown here is derived from an EMBL/GenBank/DDBJ whole genome shotgun (WGS) entry which is preliminary data.</text>
</comment>
<dbReference type="SMART" id="SM01005">
    <property type="entry name" value="Ala_racemase_C"/>
    <property type="match status" value="1"/>
</dbReference>
<dbReference type="InterPro" id="IPR020622">
    <property type="entry name" value="Ala_racemase_pyridoxalP-BS"/>
</dbReference>
<evidence type="ECO:0000256" key="4">
    <source>
        <dbReference type="ARBA" id="ARBA00023235"/>
    </source>
</evidence>
<dbReference type="HAMAP" id="MF_01201">
    <property type="entry name" value="Ala_racemase"/>
    <property type="match status" value="1"/>
</dbReference>
<feature type="domain" description="Alanine racemase C-terminal" evidence="8">
    <location>
        <begin position="246"/>
        <end position="371"/>
    </location>
</feature>
<comment type="catalytic activity">
    <reaction evidence="1 5">
        <text>L-alanine = D-alanine</text>
        <dbReference type="Rhea" id="RHEA:20249"/>
        <dbReference type="ChEBI" id="CHEBI:57416"/>
        <dbReference type="ChEBI" id="CHEBI:57972"/>
        <dbReference type="EC" id="5.1.1.1"/>
    </reaction>
</comment>
<evidence type="ECO:0000313" key="9">
    <source>
        <dbReference type="EMBL" id="KRM56203.1"/>
    </source>
</evidence>
<dbReference type="GO" id="GO:0030632">
    <property type="term" value="P:D-alanine biosynthetic process"/>
    <property type="evidence" value="ECO:0007669"/>
    <property type="project" value="UniProtKB-UniRule"/>
</dbReference>
<dbReference type="PRINTS" id="PR00992">
    <property type="entry name" value="ALARACEMASE"/>
</dbReference>
<feature type="active site" description="Proton acceptor; specific for L-alanine" evidence="5">
    <location>
        <position position="267"/>
    </location>
</feature>
<reference evidence="9 10" key="1">
    <citation type="journal article" date="2015" name="Genome Announc.">
        <title>Expanding the biotechnology potential of lactobacilli through comparative genomics of 213 strains and associated genera.</title>
        <authorList>
            <person name="Sun Z."/>
            <person name="Harris H.M."/>
            <person name="McCann A."/>
            <person name="Guo C."/>
            <person name="Argimon S."/>
            <person name="Zhang W."/>
            <person name="Yang X."/>
            <person name="Jeffery I.B."/>
            <person name="Cooney J.C."/>
            <person name="Kagawa T.F."/>
            <person name="Liu W."/>
            <person name="Song Y."/>
            <person name="Salvetti E."/>
            <person name="Wrobel A."/>
            <person name="Rasinkangas P."/>
            <person name="Parkhill J."/>
            <person name="Rea M.C."/>
            <person name="O'Sullivan O."/>
            <person name="Ritari J."/>
            <person name="Douillard F.P."/>
            <person name="Paul Ross R."/>
            <person name="Yang R."/>
            <person name="Briner A.E."/>
            <person name="Felis G.E."/>
            <person name="de Vos W.M."/>
            <person name="Barrangou R."/>
            <person name="Klaenhammer T.R."/>
            <person name="Caufield P.W."/>
            <person name="Cui Y."/>
            <person name="Zhang H."/>
            <person name="O'Toole P.W."/>
        </authorList>
    </citation>
    <scope>NUCLEOTIDE SEQUENCE [LARGE SCALE GENOMIC DNA]</scope>
    <source>
        <strain evidence="9 10">DSM 20505</strain>
    </source>
</reference>
<dbReference type="GO" id="GO:0030170">
    <property type="term" value="F:pyridoxal phosphate binding"/>
    <property type="evidence" value="ECO:0007669"/>
    <property type="project" value="UniProtKB-UniRule"/>
</dbReference>
<feature type="modified residue" description="N6-(pyridoxal phosphate)lysine" evidence="5 6">
    <location>
        <position position="40"/>
    </location>
</feature>
<evidence type="ECO:0000256" key="6">
    <source>
        <dbReference type="PIRSR" id="PIRSR600821-50"/>
    </source>
</evidence>
<dbReference type="EC" id="5.1.1.1" evidence="5"/>
<comment type="similarity">
    <text evidence="5">Belongs to the alanine racemase family.</text>
</comment>
<proteinExistence type="inferred from homology"/>
<dbReference type="FunFam" id="2.40.37.10:FF:000006">
    <property type="entry name" value="Alanine racemase"/>
    <property type="match status" value="1"/>
</dbReference>
<dbReference type="NCBIfam" id="TIGR00492">
    <property type="entry name" value="alr"/>
    <property type="match status" value="1"/>
</dbReference>
<evidence type="ECO:0000259" key="8">
    <source>
        <dbReference type="SMART" id="SM01005"/>
    </source>
</evidence>
<dbReference type="OrthoDB" id="9813814at2"/>
<dbReference type="PATRIC" id="fig|1291052.5.peg.186"/>
<feature type="binding site" evidence="5 7">
    <location>
        <position position="137"/>
    </location>
    <ligand>
        <name>substrate</name>
    </ligand>
</feature>
<dbReference type="STRING" id="1291052.FC18_GL000179"/>